<dbReference type="PROSITE" id="PS50088">
    <property type="entry name" value="ANK_REPEAT"/>
    <property type="match status" value="7"/>
</dbReference>
<dbReference type="Pfam" id="PF12796">
    <property type="entry name" value="Ank_2"/>
    <property type="match status" value="4"/>
</dbReference>
<reference evidence="5" key="1">
    <citation type="submission" date="2022-10" db="EMBL/GenBank/DDBJ databases">
        <title>Tapping the CABI collections for fungal endophytes: first genome assemblies for Collariella, Neodidymelliopsis, Ascochyta clinopodiicola, Didymella pomorum, Didymosphaeria variabile, Neocosmospora piperis and Neocucurbitaria cava.</title>
        <authorList>
            <person name="Hill R."/>
        </authorList>
    </citation>
    <scope>NUCLEOTIDE SEQUENCE</scope>
    <source>
        <strain evidence="5">IMI 356814</strain>
    </source>
</reference>
<evidence type="ECO:0000313" key="5">
    <source>
        <dbReference type="EMBL" id="KAJ4370399.1"/>
    </source>
</evidence>
<feature type="repeat" description="ANK" evidence="3">
    <location>
        <begin position="602"/>
        <end position="634"/>
    </location>
</feature>
<feature type="repeat" description="ANK" evidence="3">
    <location>
        <begin position="511"/>
        <end position="543"/>
    </location>
</feature>
<dbReference type="PROSITE" id="PS50297">
    <property type="entry name" value="ANK_REP_REGION"/>
    <property type="match status" value="4"/>
</dbReference>
<feature type="compositionally biased region" description="Pro residues" evidence="4">
    <location>
        <begin position="181"/>
        <end position="195"/>
    </location>
</feature>
<comment type="caution">
    <text evidence="5">The sequence shown here is derived from an EMBL/GenBank/DDBJ whole genome shotgun (WGS) entry which is preliminary data.</text>
</comment>
<proteinExistence type="predicted"/>
<feature type="region of interest" description="Disordered" evidence="4">
    <location>
        <begin position="177"/>
        <end position="201"/>
    </location>
</feature>
<organism evidence="5 6">
    <name type="scientific">Neocucurbitaria cava</name>
    <dbReference type="NCBI Taxonomy" id="798079"/>
    <lineage>
        <taxon>Eukaryota</taxon>
        <taxon>Fungi</taxon>
        <taxon>Dikarya</taxon>
        <taxon>Ascomycota</taxon>
        <taxon>Pezizomycotina</taxon>
        <taxon>Dothideomycetes</taxon>
        <taxon>Pleosporomycetidae</taxon>
        <taxon>Pleosporales</taxon>
        <taxon>Pleosporineae</taxon>
        <taxon>Cucurbitariaceae</taxon>
        <taxon>Neocucurbitaria</taxon>
    </lineage>
</organism>
<dbReference type="Gene3D" id="1.25.40.20">
    <property type="entry name" value="Ankyrin repeat-containing domain"/>
    <property type="match status" value="4"/>
</dbReference>
<dbReference type="InterPro" id="IPR002110">
    <property type="entry name" value="Ankyrin_rpt"/>
</dbReference>
<name>A0A9W8Y9P8_9PLEO</name>
<evidence type="ECO:0000256" key="2">
    <source>
        <dbReference type="ARBA" id="ARBA00023043"/>
    </source>
</evidence>
<evidence type="ECO:0000256" key="4">
    <source>
        <dbReference type="SAM" id="MobiDB-lite"/>
    </source>
</evidence>
<evidence type="ECO:0000256" key="3">
    <source>
        <dbReference type="PROSITE-ProRule" id="PRU00023"/>
    </source>
</evidence>
<feature type="repeat" description="ANK" evidence="3">
    <location>
        <begin position="695"/>
        <end position="727"/>
    </location>
</feature>
<feature type="repeat" description="ANK" evidence="3">
    <location>
        <begin position="410"/>
        <end position="442"/>
    </location>
</feature>
<keyword evidence="6" id="KW-1185">Reference proteome</keyword>
<dbReference type="InterPro" id="IPR036770">
    <property type="entry name" value="Ankyrin_rpt-contain_sf"/>
</dbReference>
<accession>A0A9W8Y9P8</accession>
<evidence type="ECO:0000313" key="6">
    <source>
        <dbReference type="Proteomes" id="UP001140560"/>
    </source>
</evidence>
<evidence type="ECO:0000256" key="1">
    <source>
        <dbReference type="ARBA" id="ARBA00022737"/>
    </source>
</evidence>
<evidence type="ECO:0008006" key="7">
    <source>
        <dbReference type="Google" id="ProtNLM"/>
    </source>
</evidence>
<keyword evidence="1" id="KW-0677">Repeat</keyword>
<sequence length="917" mass="99830">MAPKKETSIELCGRVNAQGNAIAIRMLEYLSSAKHAIPGFQPLATEFIGLCQVLWSIEAGLTEASKTRSGLPIEVAQELDKRVRQVNDEFSVLSQMVNKFVDNETHKGGLGKRFRMMFADTDVDKMRTTLSRSRDSLKVSSAMFRWTLGDARADASMGIGYAGLIAALERLNPSKASSLPPLHPAPTSDLPPTPPAKSIQHTDSLLPATHRLDRPSMNELHPDDIQSYHSEVPRPIVSLSHLRENDDVGLSSNIVELHKNWRAPSVRSSGSTRDTMYQPNIRYSEEPPYEDVSVASIRSRTLMEDKLHHLSVQERYLDDTHASTKIDSPITSHWSPRQSGGSKAAGGKAALITAVEHKKHRILEQLLDGGAKAEPQMEATMLRIAVQNRDTQTIALLMRYGSDANQFDREGVTPLFAATSAQCFDCARVLLSHGADPNLSAGPDSESPLALAASQNLIDFVQLYLANGGDSGFIMENGSTALVSAMNKVASPKLVELLLSSGSDANAKNGEGTTALFQAIQANRVDLMTVLLDHGANPNLPGPKHPLWPSTYKPKALQLLLSRGADHKKTPGVMELAASLKKLESVKILVEAGVSPNIRKDGVYTPLCSAIRDNSTEIVTYLLEHGADPNFNASEWPTFKCITHKRTHFIPQLVAAGADLHKPKGIIETAVQFNDKDTILYLLDQGVNPNDRTPDGYTALTTAIREGRIDLVELLLARGADPAVRGQDWPLCMAVKRPTILKKLLAATPNPKAFRGVVEMAVVANQLESIQLLLAAGVSVEDKNCGVFSPLTTAIREDRKDIVRYLLDVAQADPNAPGEHLPIVKALRRYSGDAEIIQMLLTRGADINKMHRGWNAILQAVENGDAKILKLLIDMGGAVDLQAIDESGKPVVDIVTERGWEEGLALLFPNAAPKARQ</sequence>
<dbReference type="SUPFAM" id="SSF48403">
    <property type="entry name" value="Ankyrin repeat"/>
    <property type="match status" value="2"/>
</dbReference>
<dbReference type="EMBL" id="JAPEUY010000008">
    <property type="protein sequence ID" value="KAJ4370399.1"/>
    <property type="molecule type" value="Genomic_DNA"/>
</dbReference>
<feature type="repeat" description="ANK" evidence="3">
    <location>
        <begin position="477"/>
        <end position="510"/>
    </location>
</feature>
<feature type="repeat" description="ANK" evidence="3">
    <location>
        <begin position="377"/>
        <end position="409"/>
    </location>
</feature>
<feature type="repeat" description="ANK" evidence="3">
    <location>
        <begin position="852"/>
        <end position="884"/>
    </location>
</feature>
<keyword evidence="2 3" id="KW-0040">ANK repeat</keyword>
<dbReference type="AlphaFoldDB" id="A0A9W8Y9P8"/>
<dbReference type="SMART" id="SM00248">
    <property type="entry name" value="ANK"/>
    <property type="match status" value="14"/>
</dbReference>
<dbReference type="Proteomes" id="UP001140560">
    <property type="component" value="Unassembled WGS sequence"/>
</dbReference>
<dbReference type="OrthoDB" id="426293at2759"/>
<dbReference type="PANTHER" id="PTHR24198">
    <property type="entry name" value="ANKYRIN REPEAT AND PROTEIN KINASE DOMAIN-CONTAINING PROTEIN"/>
    <property type="match status" value="1"/>
</dbReference>
<dbReference type="PANTHER" id="PTHR24198:SF165">
    <property type="entry name" value="ANKYRIN REPEAT-CONTAINING PROTEIN-RELATED"/>
    <property type="match status" value="1"/>
</dbReference>
<gene>
    <name evidence="5" type="ORF">N0V83_004917</name>
</gene>
<protein>
    <recommendedName>
        <fullName evidence="7">Ankyrin repeat protein</fullName>
    </recommendedName>
</protein>